<dbReference type="PANTHER" id="PTHR46181">
    <property type="entry name" value="MITOCHONDRIAL GLYCINE TRANSPORTER"/>
    <property type="match status" value="1"/>
</dbReference>
<dbReference type="GO" id="GO:0015187">
    <property type="term" value="F:glycine transmembrane transporter activity"/>
    <property type="evidence" value="ECO:0007669"/>
    <property type="project" value="UniProtKB-UniRule"/>
</dbReference>
<dbReference type="PROSITE" id="PS50920">
    <property type="entry name" value="SOLCAR"/>
    <property type="match status" value="3"/>
</dbReference>
<comment type="similarity">
    <text evidence="10">Belongs to the mitochondrial carrier (TC 2.A.29) family. SLC25A38 subfamily.</text>
</comment>
<evidence type="ECO:0000256" key="10">
    <source>
        <dbReference type="HAMAP-Rule" id="MF_03064"/>
    </source>
</evidence>
<dbReference type="Pfam" id="PF00153">
    <property type="entry name" value="Mito_carr"/>
    <property type="match status" value="3"/>
</dbReference>
<dbReference type="InterPro" id="IPR018108">
    <property type="entry name" value="MCP_transmembrane"/>
</dbReference>
<keyword evidence="5 10" id="KW-0999">Mitochondrion inner membrane</keyword>
<evidence type="ECO:0000256" key="1">
    <source>
        <dbReference type="ARBA" id="ARBA00004141"/>
    </source>
</evidence>
<organism evidence="12 13">
    <name type="scientific">Epichloe festucae (strain Fl1)</name>
    <dbReference type="NCBI Taxonomy" id="877507"/>
    <lineage>
        <taxon>Eukaryota</taxon>
        <taxon>Fungi</taxon>
        <taxon>Dikarya</taxon>
        <taxon>Ascomycota</taxon>
        <taxon>Pezizomycotina</taxon>
        <taxon>Sordariomycetes</taxon>
        <taxon>Hypocreomycetidae</taxon>
        <taxon>Hypocreales</taxon>
        <taxon>Clavicipitaceae</taxon>
        <taxon>Epichloe</taxon>
    </lineage>
</organism>
<evidence type="ECO:0000256" key="2">
    <source>
        <dbReference type="ARBA" id="ARBA00022448"/>
    </source>
</evidence>
<sequence>MAQMLAEQLLGPSQATDETVVAYLEQLAGLSVDAVQNAELQNISRDTHSLLLDLQTLSKKSHKYVVESAASHSSLCQTLPSLARRAGDLAQMVPRLDMEAELFSTEFNKNKDNNVISDRKRALRLLHNSERLVDVMDLPPLLISAINSDPVNYSSTLDLYAHAQRLASLHPSSPLIASVTNEADAAVRQMAADLISTLKVANLKLATGLRTIGWLKRIVLDLVSQSSTEEALSATFLVCRLSTLISTLDALSPLKDLADQESMHNVDPSRGWAGGQHTERYLKRFIEIFREHSFGIVSMAKSVDASFPHPKDFLADSVLASFPLHLMGLLTDTLQTYLPNLVDKTTRESILTQVLYCAGSTYHASVVYLFPVLRVQLFVARHFASGLGSGITSAVILQPLDLLKTRVQQSGSPSLSACWRDISRSHQIIRSLWRGTVPSTLRTGFGSAIYFTSLNSIRQYLEQTGTRNASSALPILTNWQNLASGAVARTFAGFVLMPLTVIKVRFESNLYSYSSIASSAADIRRREGFRGFFSGFGATAIRDAPYAGMYVLFYEMLKTKLGSLAAPPSIDTQLPKMTASVASSVNFASGILAGAACSAVSNPFDAVKTRIQLEPSQYRNVGQACYKMVVEDGFRSLWDGLALRMSRKALSSALAWTVYEELIRWV</sequence>
<comment type="subcellular location">
    <subcellularLocation>
        <location evidence="1">Membrane</location>
        <topology evidence="1">Multi-pass membrane protein</topology>
    </subcellularLocation>
    <subcellularLocation>
        <location evidence="10">Mitochondrion inner membrane</location>
        <topology evidence="10">Multi-pass membrane protein</topology>
    </subcellularLocation>
</comment>
<feature type="repeat" description="Solcar" evidence="11">
    <location>
        <begin position="476"/>
        <end position="560"/>
    </location>
</feature>
<dbReference type="SUPFAM" id="SSF103506">
    <property type="entry name" value="Mitochondrial carrier"/>
    <property type="match status" value="1"/>
</dbReference>
<name>A0A7S9PV27_EPIFF</name>
<protein>
    <recommendedName>
        <fullName evidence="10">Mitochondrial glycine transporter</fullName>
    </recommendedName>
    <alternativeName>
        <fullName evidence="10">Solute carrier family 25 member 38 homolog</fullName>
    </alternativeName>
</protein>
<feature type="repeat" description="Solcar" evidence="11">
    <location>
        <begin position="377"/>
        <end position="460"/>
    </location>
</feature>
<evidence type="ECO:0000256" key="4">
    <source>
        <dbReference type="ARBA" id="ARBA00022737"/>
    </source>
</evidence>
<keyword evidence="8 10" id="KW-0472">Membrane</keyword>
<dbReference type="Proteomes" id="UP000594364">
    <property type="component" value="Chromosome 3"/>
</dbReference>
<keyword evidence="6 10" id="KW-1133">Transmembrane helix</keyword>
<dbReference type="AlphaFoldDB" id="A0A7S9PV27"/>
<reference evidence="12 13" key="1">
    <citation type="journal article" date="2018" name="PLoS Genet.">
        <title>Repeat elements organise 3D genome structure and mediate transcription in the filamentous fungus Epichloe festucae.</title>
        <authorList>
            <person name="Winter D.J."/>
            <person name="Ganley A.R.D."/>
            <person name="Young C.A."/>
            <person name="Liachko I."/>
            <person name="Schardl C.L."/>
            <person name="Dupont P.Y."/>
            <person name="Berry D."/>
            <person name="Ram A."/>
            <person name="Scott B."/>
            <person name="Cox M.P."/>
        </authorList>
    </citation>
    <scope>NUCLEOTIDE SEQUENCE [LARGE SCALE GENOMIC DNA]</scope>
    <source>
        <strain evidence="12 13">Fl1</strain>
    </source>
</reference>
<keyword evidence="4 10" id="KW-0677">Repeat</keyword>
<dbReference type="InterPro" id="IPR023395">
    <property type="entry name" value="MCP_dom_sf"/>
</dbReference>
<gene>
    <name evidence="12" type="ORF">C2857_000752</name>
</gene>
<dbReference type="GO" id="GO:1904983">
    <property type="term" value="P:glycine import into mitochondrion"/>
    <property type="evidence" value="ECO:0007669"/>
    <property type="project" value="UniProtKB-UniRule"/>
</dbReference>
<keyword evidence="13" id="KW-1185">Reference proteome</keyword>
<evidence type="ECO:0000256" key="6">
    <source>
        <dbReference type="ARBA" id="ARBA00022989"/>
    </source>
</evidence>
<evidence type="ECO:0000256" key="7">
    <source>
        <dbReference type="ARBA" id="ARBA00023128"/>
    </source>
</evidence>
<proteinExistence type="inferred from homology"/>
<keyword evidence="3 10" id="KW-0812">Transmembrane</keyword>
<dbReference type="InterPro" id="IPR007255">
    <property type="entry name" value="COG8"/>
</dbReference>
<dbReference type="OrthoDB" id="1661054at2759"/>
<evidence type="ECO:0000256" key="8">
    <source>
        <dbReference type="ARBA" id="ARBA00023136"/>
    </source>
</evidence>
<evidence type="ECO:0000256" key="3">
    <source>
        <dbReference type="ARBA" id="ARBA00022692"/>
    </source>
</evidence>
<evidence type="ECO:0000256" key="9">
    <source>
        <dbReference type="ARBA" id="ARBA00034060"/>
    </source>
</evidence>
<evidence type="ECO:0000256" key="11">
    <source>
        <dbReference type="PROSITE-ProRule" id="PRU00282"/>
    </source>
</evidence>
<accession>A0A7S9PV27</accession>
<evidence type="ECO:0000313" key="12">
    <source>
        <dbReference type="EMBL" id="QPG99065.1"/>
    </source>
</evidence>
<dbReference type="GO" id="GO:0017119">
    <property type="term" value="C:Golgi transport complex"/>
    <property type="evidence" value="ECO:0007669"/>
    <property type="project" value="InterPro"/>
</dbReference>
<dbReference type="Gene3D" id="1.50.40.10">
    <property type="entry name" value="Mitochondrial carrier domain"/>
    <property type="match status" value="2"/>
</dbReference>
<dbReference type="HAMAP" id="MF_03064">
    <property type="entry name" value="SLC25A38"/>
    <property type="match status" value="1"/>
</dbReference>
<dbReference type="PANTHER" id="PTHR46181:SF3">
    <property type="entry name" value="MITOCHONDRIAL GLYCINE TRANSPORTER"/>
    <property type="match status" value="1"/>
</dbReference>
<feature type="repeat" description="Solcar" evidence="11">
    <location>
        <begin position="581"/>
        <end position="665"/>
    </location>
</feature>
<dbReference type="Pfam" id="PF04124">
    <property type="entry name" value="Dor1"/>
    <property type="match status" value="1"/>
</dbReference>
<dbReference type="GO" id="GO:0005743">
    <property type="term" value="C:mitochondrial inner membrane"/>
    <property type="evidence" value="ECO:0007669"/>
    <property type="project" value="UniProtKB-SubCell"/>
</dbReference>
<comment type="catalytic activity">
    <reaction evidence="9 10">
        <text>glycine(in) = glycine(out)</text>
        <dbReference type="Rhea" id="RHEA:70715"/>
        <dbReference type="ChEBI" id="CHEBI:57305"/>
    </reaction>
</comment>
<dbReference type="InterPro" id="IPR030847">
    <property type="entry name" value="Hem25/SLC25A38"/>
</dbReference>
<dbReference type="EMBL" id="CP031387">
    <property type="protein sequence ID" value="QPG99065.1"/>
    <property type="molecule type" value="Genomic_DNA"/>
</dbReference>
<comment type="function">
    <text evidence="10">Mitochondrial glycine transporter that imports glycine into the mitochondrial matrix. Plays an important role in providing glycine for the first enzymatic step in heme biosynthesis, the condensation of glycine with succinyl-CoA to produce 5-aminolevulinate (ALA) in the miochondrial matrix.</text>
</comment>
<keyword evidence="7 10" id="KW-0496">Mitochondrion</keyword>
<keyword evidence="2 10" id="KW-0813">Transport</keyword>
<evidence type="ECO:0000256" key="5">
    <source>
        <dbReference type="ARBA" id="ARBA00022792"/>
    </source>
</evidence>
<evidence type="ECO:0000313" key="13">
    <source>
        <dbReference type="Proteomes" id="UP000594364"/>
    </source>
</evidence>